<evidence type="ECO:0000313" key="1">
    <source>
        <dbReference type="EMBL" id="KAJ8098526.1"/>
    </source>
</evidence>
<gene>
    <name evidence="1" type="ORF">POJ06DRAFT_257284</name>
</gene>
<dbReference type="AlphaFoldDB" id="A0AAD7QPF7"/>
<protein>
    <submittedName>
        <fullName evidence="1">Uncharacterized protein</fullName>
    </submittedName>
</protein>
<dbReference type="EMBL" id="JARPMG010000008">
    <property type="protein sequence ID" value="KAJ8098526.1"/>
    <property type="molecule type" value="Genomic_DNA"/>
</dbReference>
<organism evidence="1 2">
    <name type="scientific">Lipomyces tetrasporus</name>
    <dbReference type="NCBI Taxonomy" id="54092"/>
    <lineage>
        <taxon>Eukaryota</taxon>
        <taxon>Fungi</taxon>
        <taxon>Dikarya</taxon>
        <taxon>Ascomycota</taxon>
        <taxon>Saccharomycotina</taxon>
        <taxon>Lipomycetes</taxon>
        <taxon>Lipomycetales</taxon>
        <taxon>Lipomycetaceae</taxon>
        <taxon>Lipomyces</taxon>
    </lineage>
</organism>
<keyword evidence="2" id="KW-1185">Reference proteome</keyword>
<name>A0AAD7QPF7_9ASCO</name>
<sequence>MIHQPQCLVVGSPYVIWTPHPNRDDGSGLIIANGNHQEALFINEDSVDPSGWKMVDVGQWSAYSRELRIINVKVRRN</sequence>
<dbReference type="Gene3D" id="2.120.10.10">
    <property type="match status" value="1"/>
</dbReference>
<proteinExistence type="predicted"/>
<reference evidence="1" key="1">
    <citation type="submission" date="2023-03" db="EMBL/GenBank/DDBJ databases">
        <title>Near-Complete genome sequence of Lipomyces tetrasporous NRRL Y-64009, an oleaginous yeast capable of growing on lignocellulosic hydrolysates.</title>
        <authorList>
            <consortium name="Lawrence Berkeley National Laboratory"/>
            <person name="Jagtap S.S."/>
            <person name="Liu J.-J."/>
            <person name="Walukiewicz H.E."/>
            <person name="Pangilinan J."/>
            <person name="Lipzen A."/>
            <person name="Ahrendt S."/>
            <person name="Koriabine M."/>
            <person name="Cobaugh K."/>
            <person name="Salamov A."/>
            <person name="Yoshinaga Y."/>
            <person name="Ng V."/>
            <person name="Daum C."/>
            <person name="Grigoriev I.V."/>
            <person name="Slininger P.J."/>
            <person name="Dien B.S."/>
            <person name="Jin Y.-S."/>
            <person name="Rao C.V."/>
        </authorList>
    </citation>
    <scope>NUCLEOTIDE SEQUENCE</scope>
    <source>
        <strain evidence="1">NRRL Y-64009</strain>
    </source>
</reference>
<comment type="caution">
    <text evidence="1">The sequence shown here is derived from an EMBL/GenBank/DDBJ whole genome shotgun (WGS) entry which is preliminary data.</text>
</comment>
<dbReference type="Proteomes" id="UP001217417">
    <property type="component" value="Unassembled WGS sequence"/>
</dbReference>
<evidence type="ECO:0000313" key="2">
    <source>
        <dbReference type="Proteomes" id="UP001217417"/>
    </source>
</evidence>
<accession>A0AAD7QPF7</accession>
<dbReference type="GeneID" id="80883290"/>
<dbReference type="RefSeq" id="XP_056041976.1">
    <property type="nucleotide sequence ID" value="XM_056188124.1"/>
</dbReference>